<dbReference type="PANTHER" id="PTHR35392:SF3">
    <property type="entry name" value="ZN(2)-C6 FUNGAL-TYPE DOMAIN-CONTAINING PROTEIN"/>
    <property type="match status" value="1"/>
</dbReference>
<evidence type="ECO:0000256" key="1">
    <source>
        <dbReference type="SAM" id="MobiDB-lite"/>
    </source>
</evidence>
<keyword evidence="2" id="KW-0812">Transmembrane</keyword>
<keyword evidence="4" id="KW-1185">Reference proteome</keyword>
<evidence type="ECO:0000256" key="2">
    <source>
        <dbReference type="SAM" id="Phobius"/>
    </source>
</evidence>
<dbReference type="AlphaFoldDB" id="A0A2C5XCW0"/>
<dbReference type="STRING" id="2004952.A0A2C5XCW0"/>
<protein>
    <recommendedName>
        <fullName evidence="5">Zn(2)-C6 fungal-type domain-containing protein</fullName>
    </recommendedName>
</protein>
<dbReference type="Proteomes" id="UP000226431">
    <property type="component" value="Unassembled WGS sequence"/>
</dbReference>
<feature type="region of interest" description="Disordered" evidence="1">
    <location>
        <begin position="78"/>
        <end position="101"/>
    </location>
</feature>
<keyword evidence="2" id="KW-1133">Transmembrane helix</keyword>
<sequence length="675" mass="77069">MLDALYDPFFLQQVQLSLTGPRPTHSPMFPQQSLGSRALESAQGCTTAASFSTPACATGMFLNQASVADPGTLISPPSSAAPPLSAWPQGQWDPHHLQQLSPDPFFVMGEAEVPPSYPPFSGPSSCSSSSAPALVSEAARLSWSEGGSPLTVCLQMQTPAQASSSGPDEEDPELPSSKKKSKKRYRSDEMKRCEQQQQQQQQQPSTGQSTRWKKACLRCRIQKLKCVPLDELNPSSSDCAPCQLVSKTSKKTIHRIACHRGKLADVVLFRSGGLKLTERWDGTTMRDVGDRCSPLEVRTIHVTNGVFGKPLQLQVVSFVSRPGDVTARFWYVREGSMGDEVEIKRKKEIDPYCLASIWKTADYFEEYIVNNAIPAMVRMSMADKGPESGSDEFKFIRRTYAKAIEYYNNLEDEYEDVSGTKKPNREKRLLRNLFILWFAIRSAHICGDEKLGMKAEFKDETYPLYGKVSLPRMIVAQFDSINHTRILSRYGRFVLQDLESFVFRNQPRWWWTIYLCVFILLSGSSFVSADRYRHARDNHGTKFRYSLPGFVEDLQDGCNNMLMHWHYYNCKAWPNPDDPFNRHKTLLSELTSDQYDLVMETMYDERVRKELGTWRRYKDENGALEPSTAMGRDPEATPYMGSQTRFDWDHPLYWVSQMFEERWNPHPTYQREYVA</sequence>
<comment type="caution">
    <text evidence="3">The sequence shown here is derived from an EMBL/GenBank/DDBJ whole genome shotgun (WGS) entry which is preliminary data.</text>
</comment>
<accession>A0A2C5XCW0</accession>
<feature type="region of interest" description="Disordered" evidence="1">
    <location>
        <begin position="158"/>
        <end position="207"/>
    </location>
</feature>
<organism evidence="3 4">
    <name type="scientific">Ophiocordyceps camponoti-rufipedis</name>
    <dbReference type="NCBI Taxonomy" id="2004952"/>
    <lineage>
        <taxon>Eukaryota</taxon>
        <taxon>Fungi</taxon>
        <taxon>Dikarya</taxon>
        <taxon>Ascomycota</taxon>
        <taxon>Pezizomycotina</taxon>
        <taxon>Sordariomycetes</taxon>
        <taxon>Hypocreomycetidae</taxon>
        <taxon>Hypocreales</taxon>
        <taxon>Ophiocordycipitaceae</taxon>
        <taxon>Ophiocordyceps</taxon>
    </lineage>
</organism>
<dbReference type="InterPro" id="IPR052973">
    <property type="entry name" value="Fungal_sec-metab_reg_TF"/>
</dbReference>
<proteinExistence type="predicted"/>
<gene>
    <name evidence="3" type="ORF">CDD80_562</name>
</gene>
<feature type="transmembrane region" description="Helical" evidence="2">
    <location>
        <begin position="509"/>
        <end position="529"/>
    </location>
</feature>
<name>A0A2C5XCW0_9HYPO</name>
<reference evidence="3 4" key="1">
    <citation type="submission" date="2017-06" db="EMBL/GenBank/DDBJ databases">
        <title>Ant-infecting Ophiocordyceps genomes reveal a high diversity of potential behavioral manipulation genes and a possible major role for enterotoxins.</title>
        <authorList>
            <person name="De Bekker C."/>
            <person name="Evans H.C."/>
            <person name="Brachmann A."/>
            <person name="Hughes D.P."/>
        </authorList>
    </citation>
    <scope>NUCLEOTIDE SEQUENCE [LARGE SCALE GENOMIC DNA]</scope>
    <source>
        <strain evidence="3 4">Map16</strain>
    </source>
</reference>
<evidence type="ECO:0008006" key="5">
    <source>
        <dbReference type="Google" id="ProtNLM"/>
    </source>
</evidence>
<dbReference type="OrthoDB" id="5362630at2759"/>
<dbReference type="EMBL" id="NJES01001174">
    <property type="protein sequence ID" value="PHH67739.1"/>
    <property type="molecule type" value="Genomic_DNA"/>
</dbReference>
<keyword evidence="2" id="KW-0472">Membrane</keyword>
<dbReference type="PANTHER" id="PTHR35392">
    <property type="entry name" value="ZN(II)2CYS6 TRANSCRIPTION FACTOR (EUROFUNG)-RELATED-RELATED"/>
    <property type="match status" value="1"/>
</dbReference>
<evidence type="ECO:0000313" key="3">
    <source>
        <dbReference type="EMBL" id="PHH67739.1"/>
    </source>
</evidence>
<evidence type="ECO:0000313" key="4">
    <source>
        <dbReference type="Proteomes" id="UP000226431"/>
    </source>
</evidence>